<dbReference type="EMBL" id="BJXA01000057">
    <property type="protein sequence ID" value="GEM41790.1"/>
    <property type="molecule type" value="Genomic_DNA"/>
</dbReference>
<evidence type="ECO:0000259" key="1">
    <source>
        <dbReference type="Pfam" id="PF02627"/>
    </source>
</evidence>
<proteinExistence type="predicted"/>
<dbReference type="InterPro" id="IPR029032">
    <property type="entry name" value="AhpD-like"/>
</dbReference>
<dbReference type="PANTHER" id="PTHR34846:SF5">
    <property type="entry name" value="CARBOXYMUCONOLACTONE DECARBOXYLASE-LIKE DOMAIN-CONTAINING PROTEIN"/>
    <property type="match status" value="1"/>
</dbReference>
<protein>
    <recommendedName>
        <fullName evidence="1">Carboxymuconolactone decarboxylase-like domain-containing protein</fullName>
    </recommendedName>
</protein>
<dbReference type="Gene3D" id="1.20.1290.10">
    <property type="entry name" value="AhpD-like"/>
    <property type="match status" value="1"/>
</dbReference>
<comment type="caution">
    <text evidence="2">The sequence shown here is derived from an EMBL/GenBank/DDBJ whole genome shotgun (WGS) entry which is preliminary data.</text>
</comment>
<name>A0A511MME0_9NOCA</name>
<evidence type="ECO:0000313" key="2">
    <source>
        <dbReference type="EMBL" id="GEM41790.1"/>
    </source>
</evidence>
<evidence type="ECO:0000313" key="3">
    <source>
        <dbReference type="Proteomes" id="UP000321424"/>
    </source>
</evidence>
<keyword evidence="3" id="KW-1185">Reference proteome</keyword>
<dbReference type="RefSeq" id="WP_147138938.1">
    <property type="nucleotide sequence ID" value="NZ_BJXA01000057.1"/>
</dbReference>
<dbReference type="OrthoDB" id="4704294at2"/>
<dbReference type="Pfam" id="PF02627">
    <property type="entry name" value="CMD"/>
    <property type="match status" value="1"/>
</dbReference>
<gene>
    <name evidence="2" type="ORF">NN4_63090</name>
</gene>
<organism evidence="2 3">
    <name type="scientific">Nocardia ninae NBRC 108245</name>
    <dbReference type="NCBI Taxonomy" id="1210091"/>
    <lineage>
        <taxon>Bacteria</taxon>
        <taxon>Bacillati</taxon>
        <taxon>Actinomycetota</taxon>
        <taxon>Actinomycetes</taxon>
        <taxon>Mycobacteriales</taxon>
        <taxon>Nocardiaceae</taxon>
        <taxon>Nocardia</taxon>
    </lineage>
</organism>
<dbReference type="PANTHER" id="PTHR34846">
    <property type="entry name" value="4-CARBOXYMUCONOLACTONE DECARBOXYLASE FAMILY PROTEIN (AFU_ORTHOLOGUE AFUA_6G11590)"/>
    <property type="match status" value="1"/>
</dbReference>
<reference evidence="2 3" key="1">
    <citation type="submission" date="2019-07" db="EMBL/GenBank/DDBJ databases">
        <title>Whole genome shotgun sequence of Nocardia ninae NBRC 108245.</title>
        <authorList>
            <person name="Hosoyama A."/>
            <person name="Uohara A."/>
            <person name="Ohji S."/>
            <person name="Ichikawa N."/>
        </authorList>
    </citation>
    <scope>NUCLEOTIDE SEQUENCE [LARGE SCALE GENOMIC DNA]</scope>
    <source>
        <strain evidence="2 3">NBRC 108245</strain>
    </source>
</reference>
<accession>A0A511MME0</accession>
<sequence>MSTESLPRITPLSPPYAPDIEAQLRKWMPPGSAIEPLALFRTLARHDDLFSRMRPLGAGILGHGRIPPRDREIVILRTCARTNAEYEWGIHAVLQAPDVGLTPEQIDATVGDPDHPAWSPNDATLIRLVDEIHDTATISDTLWPDLTSHYRDDQVLELITTTGWYRLLSTVINTARLDRETWARHFPA</sequence>
<feature type="domain" description="Carboxymuconolactone decarboxylase-like" evidence="1">
    <location>
        <begin position="48"/>
        <end position="122"/>
    </location>
</feature>
<dbReference type="GO" id="GO:0051920">
    <property type="term" value="F:peroxiredoxin activity"/>
    <property type="evidence" value="ECO:0007669"/>
    <property type="project" value="InterPro"/>
</dbReference>
<dbReference type="SUPFAM" id="SSF69118">
    <property type="entry name" value="AhpD-like"/>
    <property type="match status" value="1"/>
</dbReference>
<dbReference type="Proteomes" id="UP000321424">
    <property type="component" value="Unassembled WGS sequence"/>
</dbReference>
<dbReference type="AlphaFoldDB" id="A0A511MME0"/>
<dbReference type="InterPro" id="IPR003779">
    <property type="entry name" value="CMD-like"/>
</dbReference>